<dbReference type="SUPFAM" id="SSF50814">
    <property type="entry name" value="Lipocalins"/>
    <property type="match status" value="1"/>
</dbReference>
<protein>
    <submittedName>
        <fullName evidence="1">DUF1934 family protein</fullName>
    </submittedName>
</protein>
<accession>A0A937X1U6</accession>
<proteinExistence type="predicted"/>
<evidence type="ECO:0000313" key="1">
    <source>
        <dbReference type="EMBL" id="MBM3274451.1"/>
    </source>
</evidence>
<dbReference type="InterPro" id="IPR012674">
    <property type="entry name" value="Calycin"/>
</dbReference>
<sequence length="139" mass="15986">MKVPVRVSLLSHIVEPGGEVRETRHSYDGTWYRQPTGDYLVYVDEGIHTTLRWDPREVRLYRRGDAMEAYQLFRTDHALDFELALGGNKLEMTTTTHRMTTRTDQDGGEIVLEYSLFSGDTDLGIFTLTIKMAVTRGDR</sequence>
<gene>
    <name evidence="1" type="ORF">FJZ00_04825</name>
</gene>
<dbReference type="Pfam" id="PF09148">
    <property type="entry name" value="DUF1934"/>
    <property type="match status" value="1"/>
</dbReference>
<dbReference type="Proteomes" id="UP000703893">
    <property type="component" value="Unassembled WGS sequence"/>
</dbReference>
<reference evidence="1 2" key="1">
    <citation type="submission" date="2019-03" db="EMBL/GenBank/DDBJ databases">
        <title>Lake Tanganyika Metagenome-Assembled Genomes (MAGs).</title>
        <authorList>
            <person name="Tran P."/>
        </authorList>
    </citation>
    <scope>NUCLEOTIDE SEQUENCE [LARGE SCALE GENOMIC DNA]</scope>
    <source>
        <strain evidence="1">K_DeepCast_65m_m2_236</strain>
    </source>
</reference>
<organism evidence="1 2">
    <name type="scientific">Candidatus Tanganyikabacteria bacterium</name>
    <dbReference type="NCBI Taxonomy" id="2961651"/>
    <lineage>
        <taxon>Bacteria</taxon>
        <taxon>Bacillati</taxon>
        <taxon>Candidatus Sericytochromatia</taxon>
        <taxon>Candidatus Tanganyikabacteria</taxon>
    </lineage>
</organism>
<name>A0A937X1U6_9BACT</name>
<dbReference type="EMBL" id="VGJX01000218">
    <property type="protein sequence ID" value="MBM3274451.1"/>
    <property type="molecule type" value="Genomic_DNA"/>
</dbReference>
<dbReference type="Gene3D" id="2.40.128.20">
    <property type="match status" value="1"/>
</dbReference>
<dbReference type="AlphaFoldDB" id="A0A937X1U6"/>
<dbReference type="InterPro" id="IPR015231">
    <property type="entry name" value="DUF1934"/>
</dbReference>
<comment type="caution">
    <text evidence="1">The sequence shown here is derived from an EMBL/GenBank/DDBJ whole genome shotgun (WGS) entry which is preliminary data.</text>
</comment>
<evidence type="ECO:0000313" key="2">
    <source>
        <dbReference type="Proteomes" id="UP000703893"/>
    </source>
</evidence>